<evidence type="ECO:0000256" key="3">
    <source>
        <dbReference type="ARBA" id="ARBA00022737"/>
    </source>
</evidence>
<dbReference type="PANTHER" id="PTHR45903:SF1">
    <property type="entry name" value="GLUTAMATE-RICH WD REPEAT-CONTAINING PROTEIN 1"/>
    <property type="match status" value="1"/>
</dbReference>
<dbReference type="InterPro" id="IPR036322">
    <property type="entry name" value="WD40_repeat_dom_sf"/>
</dbReference>
<feature type="repeat" description="WD" evidence="6">
    <location>
        <begin position="405"/>
        <end position="440"/>
    </location>
</feature>
<dbReference type="GO" id="GO:0042254">
    <property type="term" value="P:ribosome biogenesis"/>
    <property type="evidence" value="ECO:0007669"/>
    <property type="project" value="TreeGrafter"/>
</dbReference>
<dbReference type="GO" id="GO:0005730">
    <property type="term" value="C:nucleolus"/>
    <property type="evidence" value="ECO:0007669"/>
    <property type="project" value="TreeGrafter"/>
</dbReference>
<dbReference type="InterPro" id="IPR015943">
    <property type="entry name" value="WD40/YVTN_repeat-like_dom_sf"/>
</dbReference>
<keyword evidence="2 6" id="KW-0853">WD repeat</keyword>
<dbReference type="PRINTS" id="PR00320">
    <property type="entry name" value="GPROTEINBRPT"/>
</dbReference>
<feature type="repeat" description="WD" evidence="6">
    <location>
        <begin position="312"/>
        <end position="354"/>
    </location>
</feature>
<dbReference type="InterPro" id="IPR020472">
    <property type="entry name" value="WD40_PAC1"/>
</dbReference>
<comment type="subcellular location">
    <subcellularLocation>
        <location evidence="1">Nucleus</location>
    </subcellularLocation>
</comment>
<name>A0A369JZZ2_HYPMA</name>
<feature type="repeat" description="WD" evidence="6">
    <location>
        <begin position="358"/>
        <end position="400"/>
    </location>
</feature>
<dbReference type="InterPro" id="IPR001680">
    <property type="entry name" value="WD40_rpt"/>
</dbReference>
<feature type="region of interest" description="Disordered" evidence="7">
    <location>
        <begin position="1"/>
        <end position="84"/>
    </location>
</feature>
<dbReference type="Pfam" id="PF08662">
    <property type="entry name" value="eIF2A"/>
    <property type="match status" value="1"/>
</dbReference>
<keyword evidence="4" id="KW-0539">Nucleus</keyword>
<dbReference type="Proteomes" id="UP000076154">
    <property type="component" value="Unassembled WGS sequence"/>
</dbReference>
<feature type="compositionally biased region" description="Acidic residues" evidence="7">
    <location>
        <begin position="41"/>
        <end position="58"/>
    </location>
</feature>
<dbReference type="InterPro" id="IPR051972">
    <property type="entry name" value="Glutamate-rich_WD_repeat"/>
</dbReference>
<dbReference type="PANTHER" id="PTHR45903">
    <property type="entry name" value="GLUTAMATE-RICH WD REPEAT-CONTAINING PROTEIN 1"/>
    <property type="match status" value="1"/>
</dbReference>
<dbReference type="AlphaFoldDB" id="A0A369JZZ2"/>
<proteinExistence type="predicted"/>
<dbReference type="SUPFAM" id="SSF50978">
    <property type="entry name" value="WD40 repeat-like"/>
    <property type="match status" value="1"/>
</dbReference>
<sequence>MPRKRSASEVQHNARNPVKIARDGTQRAEIVEPDGRGQYEDPWEDEVESEEDEYEDNEQAINIDGQSDIAEDEDEADRKAEESNKAPFLLGIDKLAEGETLEADESSYIMLHDLNLGWSCLSLDVLLDGLGDERSRFPTSAYVVAGSQAIRPEDNTLSVLKLSSLHRTQVPEDSDDEDEEAYETLDEDPIFERQAIPHYGAINRVRAQRFASPIFPSVSEPYYAAVWSDVGKVNIYNIRPLIEKLDVPAFHLDKSTAQTPSFTVDSHLTEGYAMDWNAPAASSLSLLTGDNDAKIYLTTAGNGGFRTSPTPFLSHESSVEDIQWSPTEITVFASCSVDRSIRMWDVRSRARQSVASIVDAHESDVNVISWNRLTSYLLVSGDDDGQIKVWDLRNVRQSSAEVARFNWHKGPITSVQWHPTDDSVFAASGDDDQITLWDLSVEPDDDTMASSNIPNLPPQLLFSHHHERPKEMRWHPQIPGAIISAGIGSLSVFKTIAV</sequence>
<evidence type="ECO:0000256" key="6">
    <source>
        <dbReference type="PROSITE-ProRule" id="PRU00221"/>
    </source>
</evidence>
<dbReference type="Gene3D" id="2.130.10.10">
    <property type="entry name" value="YVTN repeat-like/Quinoprotein amine dehydrogenase"/>
    <property type="match status" value="1"/>
</dbReference>
<comment type="caution">
    <text evidence="10">The sequence shown here is derived from an EMBL/GenBank/DDBJ whole genome shotgun (WGS) entry which is preliminary data.</text>
</comment>
<evidence type="ECO:0000256" key="5">
    <source>
        <dbReference type="ARBA" id="ARBA00040876"/>
    </source>
</evidence>
<dbReference type="SMART" id="SM00320">
    <property type="entry name" value="WD40"/>
    <property type="match status" value="3"/>
</dbReference>
<dbReference type="InParanoid" id="A0A369JZZ2"/>
<gene>
    <name evidence="10" type="primary">rrb1_1</name>
    <name evidence="10" type="ORF">Hypma_005027</name>
</gene>
<evidence type="ECO:0000256" key="2">
    <source>
        <dbReference type="ARBA" id="ARBA00022574"/>
    </source>
</evidence>
<protein>
    <recommendedName>
        <fullName evidence="5">Glutamate-rich WD repeat-containing protein 1</fullName>
    </recommendedName>
</protein>
<keyword evidence="3" id="KW-0677">Repeat</keyword>
<dbReference type="InterPro" id="IPR013979">
    <property type="entry name" value="TIF_beta_prop-like"/>
</dbReference>
<evidence type="ECO:0000259" key="9">
    <source>
        <dbReference type="Pfam" id="PF12265"/>
    </source>
</evidence>
<evidence type="ECO:0000313" key="11">
    <source>
        <dbReference type="Proteomes" id="UP000076154"/>
    </source>
</evidence>
<feature type="domain" description="Histone-binding protein RBBP4-like N-terminal" evidence="9">
    <location>
        <begin position="99"/>
        <end position="166"/>
    </location>
</feature>
<evidence type="ECO:0000256" key="1">
    <source>
        <dbReference type="ARBA" id="ARBA00004123"/>
    </source>
</evidence>
<organism evidence="10 11">
    <name type="scientific">Hypsizygus marmoreus</name>
    <name type="common">White beech mushroom</name>
    <name type="synonym">Agaricus marmoreus</name>
    <dbReference type="NCBI Taxonomy" id="39966"/>
    <lineage>
        <taxon>Eukaryota</taxon>
        <taxon>Fungi</taxon>
        <taxon>Dikarya</taxon>
        <taxon>Basidiomycota</taxon>
        <taxon>Agaricomycotina</taxon>
        <taxon>Agaricomycetes</taxon>
        <taxon>Agaricomycetidae</taxon>
        <taxon>Agaricales</taxon>
        <taxon>Tricholomatineae</taxon>
        <taxon>Lyophyllaceae</taxon>
        <taxon>Hypsizygus</taxon>
    </lineage>
</organism>
<accession>A0A369JZZ2</accession>
<dbReference type="InterPro" id="IPR019775">
    <property type="entry name" value="WD40_repeat_CS"/>
</dbReference>
<dbReference type="Pfam" id="PF12265">
    <property type="entry name" value="CAF1C_H4-bd"/>
    <property type="match status" value="1"/>
</dbReference>
<dbReference type="PROSITE" id="PS50294">
    <property type="entry name" value="WD_REPEATS_REGION"/>
    <property type="match status" value="3"/>
</dbReference>
<evidence type="ECO:0000256" key="7">
    <source>
        <dbReference type="SAM" id="MobiDB-lite"/>
    </source>
</evidence>
<dbReference type="STRING" id="39966.A0A369JZZ2"/>
<feature type="compositionally biased region" description="Basic and acidic residues" evidence="7">
    <location>
        <begin position="20"/>
        <end position="39"/>
    </location>
</feature>
<evidence type="ECO:0000313" key="10">
    <source>
        <dbReference type="EMBL" id="RDB26902.1"/>
    </source>
</evidence>
<dbReference type="PROSITE" id="PS50082">
    <property type="entry name" value="WD_REPEATS_2"/>
    <property type="match status" value="3"/>
</dbReference>
<dbReference type="OrthoDB" id="2161379at2759"/>
<keyword evidence="11" id="KW-1185">Reference proteome</keyword>
<reference evidence="10" key="1">
    <citation type="submission" date="2018-04" db="EMBL/GenBank/DDBJ databases">
        <title>Whole genome sequencing of Hypsizygus marmoreus.</title>
        <authorList>
            <person name="Choi I.-G."/>
            <person name="Min B."/>
            <person name="Kim J.-G."/>
            <person name="Kim S."/>
            <person name="Oh Y.-L."/>
            <person name="Kong W.-S."/>
            <person name="Park H."/>
            <person name="Jeong J."/>
            <person name="Song E.-S."/>
        </authorList>
    </citation>
    <scope>NUCLEOTIDE SEQUENCE [LARGE SCALE GENOMIC DNA]</scope>
    <source>
        <strain evidence="10">51987-8</strain>
    </source>
</reference>
<feature type="domain" description="Translation initiation factor beta propellor-like" evidence="8">
    <location>
        <begin position="313"/>
        <end position="427"/>
    </location>
</feature>
<evidence type="ECO:0000256" key="4">
    <source>
        <dbReference type="ARBA" id="ARBA00023242"/>
    </source>
</evidence>
<evidence type="ECO:0000259" key="8">
    <source>
        <dbReference type="Pfam" id="PF08662"/>
    </source>
</evidence>
<dbReference type="EMBL" id="LUEZ02000021">
    <property type="protein sequence ID" value="RDB26902.1"/>
    <property type="molecule type" value="Genomic_DNA"/>
</dbReference>
<dbReference type="InterPro" id="IPR022052">
    <property type="entry name" value="Histone-bd_RBBP4-like_N"/>
</dbReference>
<dbReference type="PROSITE" id="PS00678">
    <property type="entry name" value="WD_REPEATS_1"/>
    <property type="match status" value="1"/>
</dbReference>